<evidence type="ECO:0000256" key="3">
    <source>
        <dbReference type="ARBA" id="ARBA00022692"/>
    </source>
</evidence>
<dbReference type="Gene3D" id="1.20.1250.20">
    <property type="entry name" value="MFS general substrate transporter like domains"/>
    <property type="match status" value="1"/>
</dbReference>
<dbReference type="Pfam" id="PF00083">
    <property type="entry name" value="Sugar_tr"/>
    <property type="match status" value="1"/>
</dbReference>
<name>A0A6N2MGW5_SALVM</name>
<dbReference type="GO" id="GO:0016020">
    <property type="term" value="C:membrane"/>
    <property type="evidence" value="ECO:0007669"/>
    <property type="project" value="UniProtKB-SubCell"/>
</dbReference>
<keyword evidence="4 7" id="KW-1133">Transmembrane helix</keyword>
<feature type="domain" description="Major facilitator superfamily (MFS) profile" evidence="8">
    <location>
        <begin position="46"/>
        <end position="104"/>
    </location>
</feature>
<evidence type="ECO:0000256" key="4">
    <source>
        <dbReference type="ARBA" id="ARBA00022989"/>
    </source>
</evidence>
<evidence type="ECO:0000256" key="1">
    <source>
        <dbReference type="ARBA" id="ARBA00004141"/>
    </source>
</evidence>
<evidence type="ECO:0000313" key="9">
    <source>
        <dbReference type="EMBL" id="VFU52846.1"/>
    </source>
</evidence>
<evidence type="ECO:0000256" key="7">
    <source>
        <dbReference type="SAM" id="Phobius"/>
    </source>
</evidence>
<dbReference type="GO" id="GO:0022857">
    <property type="term" value="F:transmembrane transporter activity"/>
    <property type="evidence" value="ECO:0007669"/>
    <property type="project" value="InterPro"/>
</dbReference>
<dbReference type="AlphaFoldDB" id="A0A6N2MGW5"/>
<evidence type="ECO:0000259" key="8">
    <source>
        <dbReference type="PROSITE" id="PS50850"/>
    </source>
</evidence>
<keyword evidence="3 7" id="KW-0812">Transmembrane</keyword>
<evidence type="ECO:0000256" key="5">
    <source>
        <dbReference type="ARBA" id="ARBA00023136"/>
    </source>
</evidence>
<evidence type="ECO:0000256" key="2">
    <source>
        <dbReference type="ARBA" id="ARBA00022448"/>
    </source>
</evidence>
<sequence>MTIQSSPGSSGFLAGSSSFLPGSSRYLEMFPERRMSYFSNSYVIGLTVAAGIGGLLFGYDTGVISGALLYIKDEFEVVNQSSFLQETIVSMALVGAVIGAAGGG</sequence>
<evidence type="ECO:0000256" key="6">
    <source>
        <dbReference type="SAM" id="MobiDB-lite"/>
    </source>
</evidence>
<dbReference type="InterPro" id="IPR020846">
    <property type="entry name" value="MFS_dom"/>
</dbReference>
<dbReference type="PANTHER" id="PTHR48020:SF12">
    <property type="entry name" value="PROTON MYO-INOSITOL COTRANSPORTER"/>
    <property type="match status" value="1"/>
</dbReference>
<organism evidence="9">
    <name type="scientific">Salix viminalis</name>
    <name type="common">Common osier</name>
    <name type="synonym">Basket willow</name>
    <dbReference type="NCBI Taxonomy" id="40686"/>
    <lineage>
        <taxon>Eukaryota</taxon>
        <taxon>Viridiplantae</taxon>
        <taxon>Streptophyta</taxon>
        <taxon>Embryophyta</taxon>
        <taxon>Tracheophyta</taxon>
        <taxon>Spermatophyta</taxon>
        <taxon>Magnoliopsida</taxon>
        <taxon>eudicotyledons</taxon>
        <taxon>Gunneridae</taxon>
        <taxon>Pentapetalae</taxon>
        <taxon>rosids</taxon>
        <taxon>fabids</taxon>
        <taxon>Malpighiales</taxon>
        <taxon>Salicaceae</taxon>
        <taxon>Saliceae</taxon>
        <taxon>Salix</taxon>
    </lineage>
</organism>
<dbReference type="InterPro" id="IPR036259">
    <property type="entry name" value="MFS_trans_sf"/>
</dbReference>
<dbReference type="SUPFAM" id="SSF103473">
    <property type="entry name" value="MFS general substrate transporter"/>
    <property type="match status" value="1"/>
</dbReference>
<proteinExistence type="predicted"/>
<accession>A0A6N2MGW5</accession>
<reference evidence="9" key="1">
    <citation type="submission" date="2019-03" db="EMBL/GenBank/DDBJ databases">
        <authorList>
            <person name="Mank J."/>
            <person name="Almeida P."/>
        </authorList>
    </citation>
    <scope>NUCLEOTIDE SEQUENCE</scope>
    <source>
        <strain evidence="9">78183</strain>
    </source>
</reference>
<feature type="region of interest" description="Disordered" evidence="6">
    <location>
        <begin position="1"/>
        <end position="20"/>
    </location>
</feature>
<comment type="subcellular location">
    <subcellularLocation>
        <location evidence="1">Membrane</location>
        <topology evidence="1">Multi-pass membrane protein</topology>
    </subcellularLocation>
</comment>
<protein>
    <recommendedName>
        <fullName evidence="8">Major facilitator superfamily (MFS) profile domain-containing protein</fullName>
    </recommendedName>
</protein>
<dbReference type="PROSITE" id="PS50850">
    <property type="entry name" value="MFS"/>
    <property type="match status" value="1"/>
</dbReference>
<feature type="transmembrane region" description="Helical" evidence="7">
    <location>
        <begin position="42"/>
        <end position="71"/>
    </location>
</feature>
<dbReference type="PANTHER" id="PTHR48020">
    <property type="entry name" value="PROTON MYO-INOSITOL COTRANSPORTER"/>
    <property type="match status" value="1"/>
</dbReference>
<keyword evidence="5 7" id="KW-0472">Membrane</keyword>
<dbReference type="InterPro" id="IPR005828">
    <property type="entry name" value="MFS_sugar_transport-like"/>
</dbReference>
<gene>
    <name evidence="9" type="ORF">SVIM_LOCUS364912</name>
</gene>
<dbReference type="EMBL" id="CAADRP010001807">
    <property type="protein sequence ID" value="VFU52846.1"/>
    <property type="molecule type" value="Genomic_DNA"/>
</dbReference>
<feature type="transmembrane region" description="Helical" evidence="7">
    <location>
        <begin position="83"/>
        <end position="102"/>
    </location>
</feature>
<dbReference type="InterPro" id="IPR050814">
    <property type="entry name" value="Myo-inositol_Transporter"/>
</dbReference>
<keyword evidence="2" id="KW-0813">Transport</keyword>